<reference evidence="1 2" key="1">
    <citation type="submission" date="2018-12" db="EMBL/GenBank/DDBJ databases">
        <authorList>
            <consortium name="Pathogen Informatics"/>
        </authorList>
    </citation>
    <scope>NUCLEOTIDE SEQUENCE [LARGE SCALE GENOMIC DNA]</scope>
    <source>
        <strain evidence="2">NCTC 10904</strain>
    </source>
</reference>
<proteinExistence type="predicted"/>
<evidence type="ECO:0000313" key="2">
    <source>
        <dbReference type="Proteomes" id="UP000266918"/>
    </source>
</evidence>
<dbReference type="Proteomes" id="UP000266918">
    <property type="component" value="Chromosome"/>
</dbReference>
<evidence type="ECO:0000313" key="1">
    <source>
        <dbReference type="EMBL" id="VDY72864.1"/>
    </source>
</evidence>
<protein>
    <submittedName>
        <fullName evidence="1">Uncharacterized protein</fullName>
    </submittedName>
</protein>
<name>A0AAJ5NJ27_STRSA</name>
<organism evidence="1 2">
    <name type="scientific">Streptococcus sanguinis</name>
    <dbReference type="NCBI Taxonomy" id="1305"/>
    <lineage>
        <taxon>Bacteria</taxon>
        <taxon>Bacillati</taxon>
        <taxon>Bacillota</taxon>
        <taxon>Bacilli</taxon>
        <taxon>Lactobacillales</taxon>
        <taxon>Streptococcaceae</taxon>
        <taxon>Streptococcus</taxon>
    </lineage>
</organism>
<accession>A0AAJ5NJ27</accession>
<dbReference type="RefSeq" id="WP_126436023.1">
    <property type="nucleotide sequence ID" value="NZ_LR134002.1"/>
</dbReference>
<dbReference type="AlphaFoldDB" id="A0AAJ5NJ27"/>
<dbReference type="EMBL" id="LR134002">
    <property type="protein sequence ID" value="VDY72864.1"/>
    <property type="molecule type" value="Genomic_DNA"/>
</dbReference>
<sequence>MDYFKNRFEGILERFRFSVRMYRENKAHCEQCYQESLGEMESLFNRHDCHDSFSKRLMDCKNSYQRRLKKEYLGI</sequence>
<gene>
    <name evidence="1" type="ORF">NCTC10904_02153</name>
</gene>